<reference evidence="2" key="1">
    <citation type="journal article" date="2020" name="New Phytol.">
        <title>Comparative genomics reveals dynamic genome evolution in host specialist ectomycorrhizal fungi.</title>
        <authorList>
            <person name="Lofgren L.A."/>
            <person name="Nguyen N.H."/>
            <person name="Vilgalys R."/>
            <person name="Ruytinx J."/>
            <person name="Liao H.L."/>
            <person name="Branco S."/>
            <person name="Kuo A."/>
            <person name="LaButti K."/>
            <person name="Lipzen A."/>
            <person name="Andreopoulos W."/>
            <person name="Pangilinan J."/>
            <person name="Riley R."/>
            <person name="Hundley H."/>
            <person name="Na H."/>
            <person name="Barry K."/>
            <person name="Grigoriev I.V."/>
            <person name="Stajich J.E."/>
            <person name="Kennedy P.G."/>
        </authorList>
    </citation>
    <scope>NUCLEOTIDE SEQUENCE</scope>
    <source>
        <strain evidence="2">DOB743</strain>
    </source>
</reference>
<dbReference type="EMBL" id="JABBWD010000003">
    <property type="protein sequence ID" value="KAG1782545.1"/>
    <property type="molecule type" value="Genomic_DNA"/>
</dbReference>
<evidence type="ECO:0000313" key="2">
    <source>
        <dbReference type="EMBL" id="KAG1782545.1"/>
    </source>
</evidence>
<proteinExistence type="predicted"/>
<dbReference type="PROSITE" id="PS50011">
    <property type="entry name" value="PROTEIN_KINASE_DOM"/>
    <property type="match status" value="1"/>
</dbReference>
<keyword evidence="2" id="KW-0418">Kinase</keyword>
<dbReference type="InterPro" id="IPR011009">
    <property type="entry name" value="Kinase-like_dom_sf"/>
</dbReference>
<dbReference type="Gene3D" id="1.10.510.10">
    <property type="entry name" value="Transferase(Phosphotransferase) domain 1"/>
    <property type="match status" value="1"/>
</dbReference>
<keyword evidence="3" id="KW-1185">Reference proteome</keyword>
<evidence type="ECO:0000259" key="1">
    <source>
        <dbReference type="PROSITE" id="PS50011"/>
    </source>
</evidence>
<gene>
    <name evidence="2" type="ORF">EV702DRAFT_1065095</name>
</gene>
<feature type="domain" description="Protein kinase" evidence="1">
    <location>
        <begin position="84"/>
        <end position="348"/>
    </location>
</feature>
<dbReference type="OrthoDB" id="5987198at2759"/>
<dbReference type="Proteomes" id="UP000714275">
    <property type="component" value="Unassembled WGS sequence"/>
</dbReference>
<dbReference type="GO" id="GO:0004672">
    <property type="term" value="F:protein kinase activity"/>
    <property type="evidence" value="ECO:0007669"/>
    <property type="project" value="InterPro"/>
</dbReference>
<name>A0A9P7A4Y7_9AGAM</name>
<comment type="caution">
    <text evidence="2">The sequence shown here is derived from an EMBL/GenBank/DDBJ whole genome shotgun (WGS) entry which is preliminary data.</text>
</comment>
<dbReference type="AlphaFoldDB" id="A0A9P7A4Y7"/>
<dbReference type="PANTHER" id="PTHR24362:SF309">
    <property type="entry name" value="PROTEIN KINASE DOMAIN-CONTAINING PROTEIN"/>
    <property type="match status" value="1"/>
</dbReference>
<keyword evidence="2" id="KW-0808">Transferase</keyword>
<evidence type="ECO:0000313" key="3">
    <source>
        <dbReference type="Proteomes" id="UP000714275"/>
    </source>
</evidence>
<dbReference type="SMART" id="SM00220">
    <property type="entry name" value="S_TKc"/>
    <property type="match status" value="1"/>
</dbReference>
<organism evidence="2 3">
    <name type="scientific">Suillus placidus</name>
    <dbReference type="NCBI Taxonomy" id="48579"/>
    <lineage>
        <taxon>Eukaryota</taxon>
        <taxon>Fungi</taxon>
        <taxon>Dikarya</taxon>
        <taxon>Basidiomycota</taxon>
        <taxon>Agaricomycotina</taxon>
        <taxon>Agaricomycetes</taxon>
        <taxon>Agaricomycetidae</taxon>
        <taxon>Boletales</taxon>
        <taxon>Suillineae</taxon>
        <taxon>Suillaceae</taxon>
        <taxon>Suillus</taxon>
    </lineage>
</organism>
<dbReference type="SUPFAM" id="SSF56112">
    <property type="entry name" value="Protein kinase-like (PK-like)"/>
    <property type="match status" value="1"/>
</dbReference>
<dbReference type="GO" id="GO:0005524">
    <property type="term" value="F:ATP binding"/>
    <property type="evidence" value="ECO:0007669"/>
    <property type="project" value="InterPro"/>
</dbReference>
<protein>
    <submittedName>
        <fullName evidence="2">Kinase-like domain-containing protein</fullName>
    </submittedName>
</protein>
<dbReference type="PANTHER" id="PTHR24362">
    <property type="entry name" value="SERINE/THREONINE-PROTEIN KINASE NEK"/>
    <property type="match status" value="1"/>
</dbReference>
<dbReference type="InterPro" id="IPR000719">
    <property type="entry name" value="Prot_kinase_dom"/>
</dbReference>
<accession>A0A9P7A4Y7</accession>
<sequence length="348" mass="40018">MPYSVWQTTASRLISPTALSFNRACRRTCCVGRTLPSRSSSSASSCDEDEVNARISPDWAKYRCHIERRGYRLDTVRDVKDYYLHHCSNIEKQGLHVYLSGYHRALARSDEDALCKDVGLRESLFRATRCLDGTKVMVKAVHRDSRELDIVQYLSAPAQQRDPMNHCIPILDLIDAPQDDLCFIVMEEWSANMFPETPVSLGSLMESLRHCIEHIAFMHRHRIAHFDISPRNFLTDYNGRYACIDYELSRRIDVSCPRILYSRGSEIPPEAERGRLSNPFMIDVWALGVLIFRACELAEFHVPELMRLAKPMLHENPDKRPPAASVLKEFQRIQATMSKTQHGRHISP</sequence>